<gene>
    <name evidence="3" type="ORF">DXG03_007550</name>
</gene>
<feature type="compositionally biased region" description="Low complexity" evidence="1">
    <location>
        <begin position="117"/>
        <end position="137"/>
    </location>
</feature>
<organism evidence="3 4">
    <name type="scientific">Asterophora parasitica</name>
    <dbReference type="NCBI Taxonomy" id="117018"/>
    <lineage>
        <taxon>Eukaryota</taxon>
        <taxon>Fungi</taxon>
        <taxon>Dikarya</taxon>
        <taxon>Basidiomycota</taxon>
        <taxon>Agaricomycotina</taxon>
        <taxon>Agaricomycetes</taxon>
        <taxon>Agaricomycetidae</taxon>
        <taxon>Agaricales</taxon>
        <taxon>Tricholomatineae</taxon>
        <taxon>Lyophyllaceae</taxon>
        <taxon>Asterophora</taxon>
    </lineage>
</organism>
<dbReference type="EMBL" id="JABCKV010000057">
    <property type="protein sequence ID" value="KAG5644825.1"/>
    <property type="molecule type" value="Genomic_DNA"/>
</dbReference>
<feature type="compositionally biased region" description="Low complexity" evidence="1">
    <location>
        <begin position="671"/>
        <end position="684"/>
    </location>
</feature>
<reference evidence="3" key="1">
    <citation type="submission" date="2020-07" db="EMBL/GenBank/DDBJ databases">
        <authorList>
            <person name="Nieuwenhuis M."/>
            <person name="Van De Peppel L.J.J."/>
        </authorList>
    </citation>
    <scope>NUCLEOTIDE SEQUENCE</scope>
    <source>
        <strain evidence="3">AP01</strain>
        <tissue evidence="3">Mycelium</tissue>
    </source>
</reference>
<feature type="compositionally biased region" description="Basic and acidic residues" evidence="1">
    <location>
        <begin position="639"/>
        <end position="650"/>
    </location>
</feature>
<keyword evidence="2" id="KW-1133">Transmembrane helix</keyword>
<feature type="transmembrane region" description="Helical" evidence="2">
    <location>
        <begin position="962"/>
        <end position="980"/>
    </location>
</feature>
<feature type="compositionally biased region" description="Low complexity" evidence="1">
    <location>
        <begin position="867"/>
        <end position="877"/>
    </location>
</feature>
<evidence type="ECO:0000313" key="3">
    <source>
        <dbReference type="EMBL" id="KAG5644825.1"/>
    </source>
</evidence>
<feature type="compositionally biased region" description="Basic residues" evidence="1">
    <location>
        <begin position="145"/>
        <end position="155"/>
    </location>
</feature>
<feature type="compositionally biased region" description="Polar residues" evidence="1">
    <location>
        <begin position="169"/>
        <end position="183"/>
    </location>
</feature>
<feature type="region of interest" description="Disordered" evidence="1">
    <location>
        <begin position="638"/>
        <end position="657"/>
    </location>
</feature>
<keyword evidence="2" id="KW-0812">Transmembrane</keyword>
<feature type="compositionally biased region" description="Low complexity" evidence="1">
    <location>
        <begin position="904"/>
        <end position="921"/>
    </location>
</feature>
<sequence length="982" mass="103466">MHIRRAAVPVSEERDTPSSSLALLPLLSLSVLALIVLFFAVRLFKRSLHLPSLTWLRGKGQGARGRLGLSGVELLPISLKSIPTPNPSPYAASFNIEGNAGKNTALLARSSSLDELSPFPASTPPSQSTSPRSRPQFNLPSLFKSKNKSLHRRSKSLGLPTRHLLPPATSLTNGSSAPSTPQSLLIDFSASTSSTSTSSDLGTQKFSPASPPLIPGLPIPLPSPARHPGTKPHMFPSSSHILAFDDDDVEDGADPLLAVFKRVQPTTPPKLQSDSHPLIRYDRSPSPLRVPPTPSFEPRRLETANPFAGLNAALTRPLSPSPLSLSPSSPPGIGLVLTKPIVASLGSSASLMDSNADEQLDVTDATQAIDRMASIAILATSSVSPSSLGADDPFDYVQSAAEHVPHDHTREIEAEPLDREELVADPFDDVHGIFLSEDAWDLPASSTEHFLSRVSTPPLDHQLLSDPSLPVLNSPAAALSSLAVPASPNASPDLDSKSLAASWLWDNTWSPVPLPVAPQTSNTVSQADMGVEDKDEAENPAVNEADVISSKRHTAIEVEELTIAVDVEQEADPTDTWFMEEHTAVWDAAWSNEALQAGPLFGKGVDEEEEEEVHDVQIPILDGLLAGPSAPVDIQVTEEPNRVRGAPSHEDDQEDEHDDIHDITANPVADPTATTTSLLSTPTTPSTPLPALPSIIAESFTVEDCPDPELPPLPVLPLSTLSVSPVLVSPQPIKPLSPVYPFSPAQTPTPPASPPPTHNVPTRPLWSLRAADAPPLGIAATAMSSPAPVRATLVPLVAAVSAAVPETSTPVENESVDDDIVPAVSGPAPQLDVVENAGVTVVVDPPTEEQQEMPEGEHSVTRPFTALSTSLPGTFPSSPSPPSASLPALTPAQPSALLFTFPTASETTEAPSSSEASPPATRAVQLQNSAGSHRLRTPRSALDLALAMQLRPGLGAGADPAWMVRFLMALFGWVAVLVSGDI</sequence>
<comment type="caution">
    <text evidence="3">The sequence shown here is derived from an EMBL/GenBank/DDBJ whole genome shotgun (WGS) entry which is preliminary data.</text>
</comment>
<evidence type="ECO:0000313" key="4">
    <source>
        <dbReference type="Proteomes" id="UP000775547"/>
    </source>
</evidence>
<dbReference type="Proteomes" id="UP000775547">
    <property type="component" value="Unassembled WGS sequence"/>
</dbReference>
<proteinExistence type="predicted"/>
<feature type="region of interest" description="Disordered" evidence="1">
    <location>
        <begin position="663"/>
        <end position="690"/>
    </location>
</feature>
<dbReference type="OrthoDB" id="2686083at2759"/>
<keyword evidence="4" id="KW-1185">Reference proteome</keyword>
<feature type="region of interest" description="Disordered" evidence="1">
    <location>
        <begin position="866"/>
        <end position="889"/>
    </location>
</feature>
<feature type="region of interest" description="Disordered" evidence="1">
    <location>
        <begin position="904"/>
        <end position="935"/>
    </location>
</feature>
<feature type="transmembrane region" description="Helical" evidence="2">
    <location>
        <begin position="21"/>
        <end position="44"/>
    </location>
</feature>
<feature type="compositionally biased region" description="Low complexity" evidence="1">
    <location>
        <begin position="189"/>
        <end position="199"/>
    </location>
</feature>
<feature type="region of interest" description="Disordered" evidence="1">
    <location>
        <begin position="115"/>
        <end position="219"/>
    </location>
</feature>
<reference evidence="3" key="2">
    <citation type="submission" date="2021-10" db="EMBL/GenBank/DDBJ databases">
        <title>Phylogenomics reveals ancestral predisposition of the termite-cultivated fungus Termitomyces towards a domesticated lifestyle.</title>
        <authorList>
            <person name="Auxier B."/>
            <person name="Grum-Grzhimaylo A."/>
            <person name="Cardenas M.E."/>
            <person name="Lodge J.D."/>
            <person name="Laessoe T."/>
            <person name="Pedersen O."/>
            <person name="Smith M.E."/>
            <person name="Kuyper T.W."/>
            <person name="Franco-Molano E.A."/>
            <person name="Baroni T.J."/>
            <person name="Aanen D.K."/>
        </authorList>
    </citation>
    <scope>NUCLEOTIDE SEQUENCE</scope>
    <source>
        <strain evidence="3">AP01</strain>
        <tissue evidence="3">Mycelium</tissue>
    </source>
</reference>
<dbReference type="AlphaFoldDB" id="A0A9P7G8S1"/>
<accession>A0A9P7G8S1</accession>
<feature type="region of interest" description="Disordered" evidence="1">
    <location>
        <begin position="267"/>
        <end position="289"/>
    </location>
</feature>
<name>A0A9P7G8S1_9AGAR</name>
<evidence type="ECO:0000256" key="2">
    <source>
        <dbReference type="SAM" id="Phobius"/>
    </source>
</evidence>
<evidence type="ECO:0000256" key="1">
    <source>
        <dbReference type="SAM" id="MobiDB-lite"/>
    </source>
</evidence>
<keyword evidence="2" id="KW-0472">Membrane</keyword>
<protein>
    <submittedName>
        <fullName evidence="3">Uncharacterized protein</fullName>
    </submittedName>
</protein>
<feature type="compositionally biased region" description="Pro residues" evidence="1">
    <location>
        <begin position="209"/>
        <end position="219"/>
    </location>
</feature>